<dbReference type="STRING" id="308745.A0A0F8X4Z0"/>
<evidence type="ECO:0000313" key="4">
    <source>
        <dbReference type="Proteomes" id="UP000034291"/>
    </source>
</evidence>
<protein>
    <recommendedName>
        <fullName evidence="2">Thioredoxin-like fold domain-containing protein</fullName>
    </recommendedName>
</protein>
<dbReference type="GO" id="GO:0005737">
    <property type="term" value="C:cytoplasm"/>
    <property type="evidence" value="ECO:0007669"/>
    <property type="project" value="TreeGrafter"/>
</dbReference>
<dbReference type="PANTHER" id="PTHR12289">
    <property type="entry name" value="METAXIN RELATED"/>
    <property type="match status" value="1"/>
</dbReference>
<dbReference type="InterPro" id="IPR050931">
    <property type="entry name" value="Mito_Protein_Transport_Metaxin"/>
</dbReference>
<accession>A0A0F8X4Z0</accession>
<evidence type="ECO:0000256" key="1">
    <source>
        <dbReference type="ARBA" id="ARBA00006475"/>
    </source>
</evidence>
<dbReference type="OrthoDB" id="5809458at2759"/>
<name>A0A0F8X4Z0_9EURO</name>
<reference evidence="3 4" key="1">
    <citation type="submission" date="2015-02" db="EMBL/GenBank/DDBJ databases">
        <title>Draft Genome Sequences of Two Closely-Related Aflatoxigenic Aspergillus Species Obtained from the Cote d'Ivoire.</title>
        <authorList>
            <person name="Moore G.G."/>
            <person name="Beltz S.B."/>
            <person name="Mack B.M."/>
        </authorList>
    </citation>
    <scope>NUCLEOTIDE SEQUENCE [LARGE SCALE GENOMIC DNA]</scope>
    <source>
        <strain evidence="3 4">SRRC1468</strain>
    </source>
</reference>
<proteinExistence type="inferred from homology"/>
<dbReference type="Proteomes" id="UP000034291">
    <property type="component" value="Unassembled WGS sequence"/>
</dbReference>
<evidence type="ECO:0000313" key="3">
    <source>
        <dbReference type="EMBL" id="KKK18632.1"/>
    </source>
</evidence>
<comment type="caution">
    <text evidence="3">The sequence shown here is derived from an EMBL/GenBank/DDBJ whole genome shotgun (WGS) entry which is preliminary data.</text>
</comment>
<dbReference type="AlphaFoldDB" id="A0A0F8X4Z0"/>
<dbReference type="InterPro" id="IPR036249">
    <property type="entry name" value="Thioredoxin-like_sf"/>
</dbReference>
<evidence type="ECO:0000259" key="2">
    <source>
        <dbReference type="Pfam" id="PF17172"/>
    </source>
</evidence>
<sequence length="261" mass="29602">MSSPPSPNLIIYRGWFNPGLYVWSPFVIKLEARLRFANIPYKTAVGSVRTAPRGKIPYIEINDEGSSSCIGDSTLIIKHLIERNILADLNGKLSPANKTHDLALRALCEDKLYFYNTHERWTQNYYTMRDHILGAIPYPVRVIVGLLIYRGSVRTLYGQGTGRYSREEIQMFRNEVWESLNGMLAAAQAEAKDGDERPFWILGGDEPTEADATVFGFIVSGLICTAGPATRKLMLEFPAIREYAGRIHEAFFPDYEKWSEK</sequence>
<dbReference type="InterPro" id="IPR040079">
    <property type="entry name" value="Glutathione_S-Trfase"/>
</dbReference>
<dbReference type="PANTHER" id="PTHR12289:SF41">
    <property type="entry name" value="FAILED AXON CONNECTIONS-RELATED"/>
    <property type="match status" value="1"/>
</dbReference>
<dbReference type="InterPro" id="IPR026928">
    <property type="entry name" value="FAX/IsoI-like"/>
</dbReference>
<dbReference type="InterPro" id="IPR012336">
    <property type="entry name" value="Thioredoxin-like_fold"/>
</dbReference>
<keyword evidence="4" id="KW-1185">Reference proteome</keyword>
<comment type="similarity">
    <text evidence="1">Belongs to the FAX family.</text>
</comment>
<dbReference type="SFLD" id="SFLDG01200">
    <property type="entry name" value="SUF1.1"/>
    <property type="match status" value="1"/>
</dbReference>
<gene>
    <name evidence="3" type="ORF">ARAM_005088</name>
</gene>
<feature type="domain" description="Thioredoxin-like fold" evidence="2">
    <location>
        <begin position="25"/>
        <end position="124"/>
    </location>
</feature>
<dbReference type="SFLD" id="SFLDS00019">
    <property type="entry name" value="Glutathione_Transferase_(cytos"/>
    <property type="match status" value="1"/>
</dbReference>
<organism evidence="3 4">
    <name type="scientific">Aspergillus rambellii</name>
    <dbReference type="NCBI Taxonomy" id="308745"/>
    <lineage>
        <taxon>Eukaryota</taxon>
        <taxon>Fungi</taxon>
        <taxon>Dikarya</taxon>
        <taxon>Ascomycota</taxon>
        <taxon>Pezizomycotina</taxon>
        <taxon>Eurotiomycetes</taxon>
        <taxon>Eurotiomycetidae</taxon>
        <taxon>Eurotiales</taxon>
        <taxon>Aspergillaceae</taxon>
        <taxon>Aspergillus</taxon>
        <taxon>Aspergillus subgen. Nidulantes</taxon>
    </lineage>
</organism>
<dbReference type="SFLD" id="SFLDG01180">
    <property type="entry name" value="SUF1"/>
    <property type="match status" value="1"/>
</dbReference>
<dbReference type="Pfam" id="PF17172">
    <property type="entry name" value="GST_N_4"/>
    <property type="match status" value="1"/>
</dbReference>
<dbReference type="EMBL" id="JZBS01002453">
    <property type="protein sequence ID" value="KKK18632.1"/>
    <property type="molecule type" value="Genomic_DNA"/>
</dbReference>
<dbReference type="SUPFAM" id="SSF52833">
    <property type="entry name" value="Thioredoxin-like"/>
    <property type="match status" value="1"/>
</dbReference>